<feature type="compositionally biased region" description="Low complexity" evidence="1">
    <location>
        <begin position="111"/>
        <end position="134"/>
    </location>
</feature>
<feature type="transmembrane region" description="Helical" evidence="2">
    <location>
        <begin position="21"/>
        <end position="43"/>
    </location>
</feature>
<feature type="compositionally biased region" description="Pro residues" evidence="1">
    <location>
        <begin position="135"/>
        <end position="146"/>
    </location>
</feature>
<dbReference type="RefSeq" id="WP_377003412.1">
    <property type="nucleotide sequence ID" value="NZ_JBHSGG010000011.1"/>
</dbReference>
<feature type="region of interest" description="Disordered" evidence="1">
    <location>
        <begin position="111"/>
        <end position="150"/>
    </location>
</feature>
<dbReference type="PROSITE" id="PS51724">
    <property type="entry name" value="SPOR"/>
    <property type="match status" value="1"/>
</dbReference>
<dbReference type="InterPro" id="IPR052521">
    <property type="entry name" value="Cell_div_SPOR-domain"/>
</dbReference>
<evidence type="ECO:0000256" key="1">
    <source>
        <dbReference type="SAM" id="MobiDB-lite"/>
    </source>
</evidence>
<evidence type="ECO:0000259" key="3">
    <source>
        <dbReference type="PROSITE" id="PS51724"/>
    </source>
</evidence>
<evidence type="ECO:0000256" key="2">
    <source>
        <dbReference type="SAM" id="Phobius"/>
    </source>
</evidence>
<dbReference type="Pfam" id="PF05036">
    <property type="entry name" value="SPOR"/>
    <property type="match status" value="1"/>
</dbReference>
<dbReference type="InterPro" id="IPR036680">
    <property type="entry name" value="SPOR-like_sf"/>
</dbReference>
<keyword evidence="2" id="KW-0812">Transmembrane</keyword>
<dbReference type="InterPro" id="IPR007730">
    <property type="entry name" value="SPOR-like_dom"/>
</dbReference>
<feature type="domain" description="SPOR" evidence="3">
    <location>
        <begin position="147"/>
        <end position="226"/>
    </location>
</feature>
<dbReference type="Proteomes" id="UP001595892">
    <property type="component" value="Unassembled WGS sequence"/>
</dbReference>
<organism evidence="4 5">
    <name type="scientific">Coralloluteibacterium thermophilum</name>
    <dbReference type="NCBI Taxonomy" id="2707049"/>
    <lineage>
        <taxon>Bacteria</taxon>
        <taxon>Pseudomonadati</taxon>
        <taxon>Pseudomonadota</taxon>
        <taxon>Gammaproteobacteria</taxon>
        <taxon>Lysobacterales</taxon>
        <taxon>Lysobacteraceae</taxon>
        <taxon>Coralloluteibacterium</taxon>
    </lineage>
</organism>
<gene>
    <name evidence="4" type="ORF">ACFO3Q_04335</name>
</gene>
<sequence length="226" mass="23196">MAARRGKSQARRNGGKGGGGGVPGWLLLVGGILIGLVVAVVAMTRLGGEPDAGPRPNPQAQAPAPAIEEAPVAQDAPRRPRYDFYTVLAEREVVVPDAEVEARARQEAEARAAQQRAAAERLAAAEAEATAPDTPSAPQPPPPAPTAPNNEAYVLQAGAFRAPAEAEALKARIALMGLSARVEAATINGDTVHRVRLGPFPSAEALARAKGTLESGGIPAVAVRAR</sequence>
<dbReference type="PANTHER" id="PTHR38687">
    <property type="entry name" value="CELL DIVISION PROTEIN DEDD-RELATED"/>
    <property type="match status" value="1"/>
</dbReference>
<dbReference type="Gene3D" id="3.30.70.1070">
    <property type="entry name" value="Sporulation related repeat"/>
    <property type="match status" value="1"/>
</dbReference>
<keyword evidence="2" id="KW-0472">Membrane</keyword>
<protein>
    <submittedName>
        <fullName evidence="4">SPOR domain-containing protein</fullName>
    </submittedName>
</protein>
<reference evidence="5" key="1">
    <citation type="journal article" date="2019" name="Int. J. Syst. Evol. Microbiol.">
        <title>The Global Catalogue of Microorganisms (GCM) 10K type strain sequencing project: providing services to taxonomists for standard genome sequencing and annotation.</title>
        <authorList>
            <consortium name="The Broad Institute Genomics Platform"/>
            <consortium name="The Broad Institute Genome Sequencing Center for Infectious Disease"/>
            <person name="Wu L."/>
            <person name="Ma J."/>
        </authorList>
    </citation>
    <scope>NUCLEOTIDE SEQUENCE [LARGE SCALE GENOMIC DNA]</scope>
    <source>
        <strain evidence="5">CGMCC 1.13574</strain>
    </source>
</reference>
<dbReference type="PANTHER" id="PTHR38687:SF1">
    <property type="entry name" value="CELL DIVISION PROTEIN DEDD"/>
    <property type="match status" value="1"/>
</dbReference>
<evidence type="ECO:0000313" key="4">
    <source>
        <dbReference type="EMBL" id="MFC4727397.1"/>
    </source>
</evidence>
<dbReference type="SUPFAM" id="SSF110997">
    <property type="entry name" value="Sporulation related repeat"/>
    <property type="match status" value="1"/>
</dbReference>
<evidence type="ECO:0000313" key="5">
    <source>
        <dbReference type="Proteomes" id="UP001595892"/>
    </source>
</evidence>
<proteinExistence type="predicted"/>
<feature type="region of interest" description="Disordered" evidence="1">
    <location>
        <begin position="49"/>
        <end position="75"/>
    </location>
</feature>
<feature type="compositionally biased region" description="Low complexity" evidence="1">
    <location>
        <begin position="58"/>
        <end position="74"/>
    </location>
</feature>
<name>A0ABV9NG95_9GAMM</name>
<keyword evidence="2" id="KW-1133">Transmembrane helix</keyword>
<accession>A0ABV9NG95</accession>
<comment type="caution">
    <text evidence="4">The sequence shown here is derived from an EMBL/GenBank/DDBJ whole genome shotgun (WGS) entry which is preliminary data.</text>
</comment>
<dbReference type="EMBL" id="JBHSGG010000011">
    <property type="protein sequence ID" value="MFC4727397.1"/>
    <property type="molecule type" value="Genomic_DNA"/>
</dbReference>
<keyword evidence="5" id="KW-1185">Reference proteome</keyword>